<dbReference type="EMBL" id="LHPF02000015">
    <property type="protein sequence ID" value="PSC71343.1"/>
    <property type="molecule type" value="Genomic_DNA"/>
</dbReference>
<dbReference type="AlphaFoldDB" id="A0A2P6VB82"/>
<proteinExistence type="inferred from homology"/>
<dbReference type="OrthoDB" id="1716531at2759"/>
<evidence type="ECO:0000256" key="7">
    <source>
        <dbReference type="RuleBase" id="RU363059"/>
    </source>
</evidence>
<evidence type="ECO:0000313" key="9">
    <source>
        <dbReference type="Proteomes" id="UP000239649"/>
    </source>
</evidence>
<keyword evidence="6 7" id="KW-0472">Membrane</keyword>
<dbReference type="Proteomes" id="UP000239649">
    <property type="component" value="Unassembled WGS sequence"/>
</dbReference>
<dbReference type="InterPro" id="IPR007599">
    <property type="entry name" value="DER1"/>
</dbReference>
<evidence type="ECO:0000256" key="2">
    <source>
        <dbReference type="ARBA" id="ARBA00008917"/>
    </source>
</evidence>
<organism evidence="8 9">
    <name type="scientific">Micractinium conductrix</name>
    <dbReference type="NCBI Taxonomy" id="554055"/>
    <lineage>
        <taxon>Eukaryota</taxon>
        <taxon>Viridiplantae</taxon>
        <taxon>Chlorophyta</taxon>
        <taxon>core chlorophytes</taxon>
        <taxon>Trebouxiophyceae</taxon>
        <taxon>Chlorellales</taxon>
        <taxon>Chlorellaceae</taxon>
        <taxon>Chlorella clade</taxon>
        <taxon>Micractinium</taxon>
    </lineage>
</organism>
<comment type="caution">
    <text evidence="7">Lacks conserved residue(s) required for the propagation of feature annotation.</text>
</comment>
<comment type="similarity">
    <text evidence="2 7">Belongs to the derlin family.</text>
</comment>
<reference evidence="8 9" key="1">
    <citation type="journal article" date="2018" name="Plant J.">
        <title>Genome sequences of Chlorella sorokiniana UTEX 1602 and Micractinium conductrix SAG 241.80: implications to maltose excretion by a green alga.</title>
        <authorList>
            <person name="Arriola M.B."/>
            <person name="Velmurugan N."/>
            <person name="Zhang Y."/>
            <person name="Plunkett M.H."/>
            <person name="Hondzo H."/>
            <person name="Barney B.M."/>
        </authorList>
    </citation>
    <scope>NUCLEOTIDE SEQUENCE [LARGE SCALE GENOMIC DNA]</scope>
    <source>
        <strain evidence="8 9">SAG 241.80</strain>
    </source>
</reference>
<keyword evidence="9" id="KW-1185">Reference proteome</keyword>
<feature type="transmembrane region" description="Helical" evidence="7">
    <location>
        <begin position="68"/>
        <end position="88"/>
    </location>
</feature>
<dbReference type="GO" id="GO:0005789">
    <property type="term" value="C:endoplasmic reticulum membrane"/>
    <property type="evidence" value="ECO:0007669"/>
    <property type="project" value="UniProtKB-SubCell"/>
</dbReference>
<evidence type="ECO:0000256" key="5">
    <source>
        <dbReference type="ARBA" id="ARBA00022989"/>
    </source>
</evidence>
<evidence type="ECO:0000313" key="8">
    <source>
        <dbReference type="EMBL" id="PSC71343.1"/>
    </source>
</evidence>
<evidence type="ECO:0000256" key="3">
    <source>
        <dbReference type="ARBA" id="ARBA00022692"/>
    </source>
</evidence>
<dbReference type="Pfam" id="PF04511">
    <property type="entry name" value="DER1"/>
    <property type="match status" value="1"/>
</dbReference>
<dbReference type="GO" id="GO:0006950">
    <property type="term" value="P:response to stress"/>
    <property type="evidence" value="ECO:0007669"/>
    <property type="project" value="UniProtKB-ARBA"/>
</dbReference>
<gene>
    <name evidence="8" type="ORF">C2E20_5300</name>
</gene>
<dbReference type="STRING" id="554055.A0A2P6VB82"/>
<dbReference type="PANTHER" id="PTHR11009">
    <property type="entry name" value="DER1-LIKE PROTEIN, DERLIN"/>
    <property type="match status" value="1"/>
</dbReference>
<feature type="transmembrane region" description="Helical" evidence="7">
    <location>
        <begin position="108"/>
        <end position="129"/>
    </location>
</feature>
<name>A0A2P6VB82_9CHLO</name>
<feature type="transmembrane region" description="Helical" evidence="7">
    <location>
        <begin position="29"/>
        <end position="47"/>
    </location>
</feature>
<comment type="function">
    <text evidence="7">May be involved in the degradation of misfolded endoplasmic reticulum (ER) luminal proteins.</text>
</comment>
<evidence type="ECO:0000256" key="4">
    <source>
        <dbReference type="ARBA" id="ARBA00022824"/>
    </source>
</evidence>
<keyword evidence="4 7" id="KW-0256">Endoplasmic reticulum</keyword>
<evidence type="ECO:0000256" key="1">
    <source>
        <dbReference type="ARBA" id="ARBA00004477"/>
    </source>
</evidence>
<comment type="caution">
    <text evidence="8">The sequence shown here is derived from an EMBL/GenBank/DDBJ whole genome shotgun (WGS) entry which is preliminary data.</text>
</comment>
<protein>
    <recommendedName>
        <fullName evidence="7">Derlin</fullName>
    </recommendedName>
</protein>
<evidence type="ECO:0000256" key="6">
    <source>
        <dbReference type="ARBA" id="ARBA00023136"/>
    </source>
</evidence>
<comment type="subcellular location">
    <subcellularLocation>
        <location evidence="1 7">Endoplasmic reticulum membrane</location>
        <topology evidence="1 7">Multi-pass membrane protein</topology>
    </subcellularLocation>
</comment>
<keyword evidence="5 7" id="KW-1133">Transmembrane helix</keyword>
<accession>A0A2P6VB82</accession>
<sequence>MPPRVNRVHGPLDRGAAAWYHELPPLTKGLLTVYLVTGLGAWARVMPLKYIYHDWGLVFKRVPEVWRLATNFTVAGFPSSPWLFRLIWLVIYGGSYETSKFAANTADGLMMLFVGLCTCMSFDLFSFVAGSFIPRVAVLSSSYHGSATVFQFVYLWSKQNSNALISLYGFININGRHLPVAFLALDLLMGGDIWSDIMGIFMGHMYWFLTEVYPMASGRTVVRTPIWLVRLCLRYGIGRVPIQAAALDNPNDVRFRAFQGRARRLAD</sequence>
<keyword evidence="3 7" id="KW-0812">Transmembrane</keyword>